<dbReference type="InterPro" id="IPR001179">
    <property type="entry name" value="PPIase_FKBP_dom"/>
</dbReference>
<protein>
    <recommendedName>
        <fullName evidence="2 6">peptidylprolyl isomerase</fullName>
        <ecNumber evidence="2 6">5.2.1.8</ecNumber>
    </recommendedName>
</protein>
<evidence type="ECO:0000313" key="10">
    <source>
        <dbReference type="Proteomes" id="UP001583280"/>
    </source>
</evidence>
<dbReference type="EC" id="5.2.1.8" evidence="2 6"/>
<name>A0ABR3YNH2_9PEZI</name>
<comment type="caution">
    <text evidence="9">The sequence shown here is derived from an EMBL/GenBank/DDBJ whole genome shotgun (WGS) entry which is preliminary data.</text>
</comment>
<sequence>MEARQVQKKLIQDGQGDTPSRGDTVVIAYAGYLKDDTQPDQKGKLFDSRPDFTTPIGEGRLIQGWEEGVSRMKVGEKAILQIPSEMGYKERGFGNIIPPNSDLIFDIHLKEIRKKN</sequence>
<dbReference type="SUPFAM" id="SSF54534">
    <property type="entry name" value="FKBP-like"/>
    <property type="match status" value="1"/>
</dbReference>
<evidence type="ECO:0000256" key="2">
    <source>
        <dbReference type="ARBA" id="ARBA00013194"/>
    </source>
</evidence>
<dbReference type="PANTHER" id="PTHR10516">
    <property type="entry name" value="PEPTIDYL-PROLYL CIS-TRANS ISOMERASE"/>
    <property type="match status" value="1"/>
</dbReference>
<gene>
    <name evidence="9" type="ORF">Cpir12675_005603</name>
</gene>
<evidence type="ECO:0000256" key="3">
    <source>
        <dbReference type="ARBA" id="ARBA00023110"/>
    </source>
</evidence>
<dbReference type="Proteomes" id="UP001583280">
    <property type="component" value="Unassembled WGS sequence"/>
</dbReference>
<accession>A0ABR3YNH2</accession>
<keyword evidence="10" id="KW-1185">Reference proteome</keyword>
<feature type="domain" description="PPIase FKBP-type" evidence="8">
    <location>
        <begin position="22"/>
        <end position="113"/>
    </location>
</feature>
<evidence type="ECO:0000256" key="5">
    <source>
        <dbReference type="ARBA" id="ARBA00038106"/>
    </source>
</evidence>
<dbReference type="InterPro" id="IPR046357">
    <property type="entry name" value="PPIase_dom_sf"/>
</dbReference>
<organism evidence="9 10">
    <name type="scientific">Ceratocystis pirilliformis</name>
    <dbReference type="NCBI Taxonomy" id="259994"/>
    <lineage>
        <taxon>Eukaryota</taxon>
        <taxon>Fungi</taxon>
        <taxon>Dikarya</taxon>
        <taxon>Ascomycota</taxon>
        <taxon>Pezizomycotina</taxon>
        <taxon>Sordariomycetes</taxon>
        <taxon>Hypocreomycetidae</taxon>
        <taxon>Microascales</taxon>
        <taxon>Ceratocystidaceae</taxon>
        <taxon>Ceratocystis</taxon>
    </lineage>
</organism>
<comment type="catalytic activity">
    <reaction evidence="1 6">
        <text>[protein]-peptidylproline (omega=180) = [protein]-peptidylproline (omega=0)</text>
        <dbReference type="Rhea" id="RHEA:16237"/>
        <dbReference type="Rhea" id="RHEA-COMP:10747"/>
        <dbReference type="Rhea" id="RHEA-COMP:10748"/>
        <dbReference type="ChEBI" id="CHEBI:83833"/>
        <dbReference type="ChEBI" id="CHEBI:83834"/>
        <dbReference type="EC" id="5.2.1.8"/>
    </reaction>
</comment>
<reference evidence="9 10" key="1">
    <citation type="journal article" date="2024" name="IMA Fungus">
        <title>IMA Genome - F19 : A genome assembly and annotation guide to empower mycologists, including annotated draft genome sequences of Ceratocystis pirilliformis, Diaporthe australafricana, Fusarium ophioides, Paecilomyces lecythidis, and Sporothrix stenoceras.</title>
        <authorList>
            <person name="Aylward J."/>
            <person name="Wilson A.M."/>
            <person name="Visagie C.M."/>
            <person name="Spraker J."/>
            <person name="Barnes I."/>
            <person name="Buitendag C."/>
            <person name="Ceriani C."/>
            <person name="Del Mar Angel L."/>
            <person name="du Plessis D."/>
            <person name="Fuchs T."/>
            <person name="Gasser K."/>
            <person name="Kramer D."/>
            <person name="Li W."/>
            <person name="Munsamy K."/>
            <person name="Piso A."/>
            <person name="Price J.L."/>
            <person name="Sonnekus B."/>
            <person name="Thomas C."/>
            <person name="van der Nest A."/>
            <person name="van Dijk A."/>
            <person name="van Heerden A."/>
            <person name="van Vuuren N."/>
            <person name="Yilmaz N."/>
            <person name="Duong T.A."/>
            <person name="van der Merwe N.A."/>
            <person name="Wingfield M.J."/>
            <person name="Wingfield B.D."/>
        </authorList>
    </citation>
    <scope>NUCLEOTIDE SEQUENCE [LARGE SCALE GENOMIC DNA]</scope>
    <source>
        <strain evidence="9 10">CMW 12675</strain>
    </source>
</reference>
<feature type="region of interest" description="Disordered" evidence="7">
    <location>
        <begin position="1"/>
        <end position="22"/>
    </location>
</feature>
<dbReference type="PROSITE" id="PS50059">
    <property type="entry name" value="FKBP_PPIASE"/>
    <property type="match status" value="1"/>
</dbReference>
<evidence type="ECO:0000256" key="6">
    <source>
        <dbReference type="PROSITE-ProRule" id="PRU00277"/>
    </source>
</evidence>
<keyword evidence="3 6" id="KW-0697">Rotamase</keyword>
<evidence type="ECO:0000313" key="9">
    <source>
        <dbReference type="EMBL" id="KAL1889915.1"/>
    </source>
</evidence>
<evidence type="ECO:0000259" key="8">
    <source>
        <dbReference type="PROSITE" id="PS50059"/>
    </source>
</evidence>
<evidence type="ECO:0000256" key="4">
    <source>
        <dbReference type="ARBA" id="ARBA00023235"/>
    </source>
</evidence>
<comment type="similarity">
    <text evidence="5">Belongs to the FKBP-type PPIase family. FKBP1 subfamily.</text>
</comment>
<dbReference type="InterPro" id="IPR050689">
    <property type="entry name" value="FKBP-type_PPIase"/>
</dbReference>
<proteinExistence type="inferred from homology"/>
<dbReference type="PANTHER" id="PTHR10516:SF443">
    <property type="entry name" value="FK506-BINDING PROTEIN 59-RELATED"/>
    <property type="match status" value="1"/>
</dbReference>
<keyword evidence="4 6" id="KW-0413">Isomerase</keyword>
<dbReference type="Gene3D" id="3.10.50.40">
    <property type="match status" value="1"/>
</dbReference>
<evidence type="ECO:0000256" key="7">
    <source>
        <dbReference type="SAM" id="MobiDB-lite"/>
    </source>
</evidence>
<evidence type="ECO:0000256" key="1">
    <source>
        <dbReference type="ARBA" id="ARBA00000971"/>
    </source>
</evidence>
<dbReference type="EMBL" id="JAWDJO010000201">
    <property type="protein sequence ID" value="KAL1889915.1"/>
    <property type="molecule type" value="Genomic_DNA"/>
</dbReference>
<dbReference type="Pfam" id="PF00254">
    <property type="entry name" value="FKBP_C"/>
    <property type="match status" value="1"/>
</dbReference>